<evidence type="ECO:0000256" key="1">
    <source>
        <dbReference type="SAM" id="Phobius"/>
    </source>
</evidence>
<name>A0A937LLF6_9GAMM</name>
<reference evidence="2" key="1">
    <citation type="submission" date="2020-10" db="EMBL/GenBank/DDBJ databases">
        <title>Microbiome of the Black Sea water column analyzed by genome centric metagenomics.</title>
        <authorList>
            <person name="Cabello-Yeves P.J."/>
            <person name="Callieri C."/>
            <person name="Picazo A."/>
            <person name="Mehrshad M."/>
            <person name="Haro-Moreno J.M."/>
            <person name="Roda-Garcia J."/>
            <person name="Dzembekova N."/>
            <person name="Slabakova V."/>
            <person name="Slabakova N."/>
            <person name="Moncheva S."/>
            <person name="Rodriguez-Valera F."/>
        </authorList>
    </citation>
    <scope>NUCLEOTIDE SEQUENCE</scope>
    <source>
        <strain evidence="2">BS307-5m-G50</strain>
    </source>
</reference>
<protein>
    <submittedName>
        <fullName evidence="2">Uncharacterized protein</fullName>
    </submittedName>
</protein>
<proteinExistence type="predicted"/>
<keyword evidence="1" id="KW-1133">Transmembrane helix</keyword>
<sequence>MNQFRSAWNFYFNNWQFFAVLAAPVFFVEVAAAYLVIPLENATQPDDIIDFFSSNWGPIGLLGFLGMILSISFLGGMHVAFDAKYSDSSIEPLNALLSGFKKFFPLFGAYILSAIVVFFGLLLLILPGIYVGARLALFPAYIMLQNKGVLESLKLSWENTDEHGGTLFSLTIIFALLSIVLASIFSFVLDTGLVKVVILGIVEYVIIVPWIYIYYSLYKSQISQ</sequence>
<gene>
    <name evidence="2" type="ORF">ISQ64_03440</name>
</gene>
<keyword evidence="1" id="KW-0472">Membrane</keyword>
<accession>A0A937LLF6</accession>
<comment type="caution">
    <text evidence="2">The sequence shown here is derived from an EMBL/GenBank/DDBJ whole genome shotgun (WGS) entry which is preliminary data.</text>
</comment>
<evidence type="ECO:0000313" key="3">
    <source>
        <dbReference type="Proteomes" id="UP000711391"/>
    </source>
</evidence>
<feature type="transmembrane region" description="Helical" evidence="1">
    <location>
        <begin position="12"/>
        <end position="37"/>
    </location>
</feature>
<feature type="transmembrane region" description="Helical" evidence="1">
    <location>
        <begin position="165"/>
        <end position="187"/>
    </location>
</feature>
<keyword evidence="1" id="KW-0812">Transmembrane</keyword>
<feature type="transmembrane region" description="Helical" evidence="1">
    <location>
        <begin position="193"/>
        <end position="215"/>
    </location>
</feature>
<feature type="transmembrane region" description="Helical" evidence="1">
    <location>
        <begin position="102"/>
        <end position="122"/>
    </location>
</feature>
<dbReference type="AlphaFoldDB" id="A0A937LLF6"/>
<feature type="transmembrane region" description="Helical" evidence="1">
    <location>
        <begin position="57"/>
        <end position="81"/>
    </location>
</feature>
<dbReference type="EMBL" id="JADHQD010000017">
    <property type="protein sequence ID" value="MBL6818441.1"/>
    <property type="molecule type" value="Genomic_DNA"/>
</dbReference>
<dbReference type="Proteomes" id="UP000711391">
    <property type="component" value="Unassembled WGS sequence"/>
</dbReference>
<organism evidence="2 3">
    <name type="scientific">SAR86 cluster bacterium</name>
    <dbReference type="NCBI Taxonomy" id="2030880"/>
    <lineage>
        <taxon>Bacteria</taxon>
        <taxon>Pseudomonadati</taxon>
        <taxon>Pseudomonadota</taxon>
        <taxon>Gammaproteobacteria</taxon>
        <taxon>SAR86 cluster</taxon>
    </lineage>
</organism>
<evidence type="ECO:0000313" key="2">
    <source>
        <dbReference type="EMBL" id="MBL6818441.1"/>
    </source>
</evidence>